<gene>
    <name evidence="1" type="ORF">AAE3_LOCUS6204</name>
</gene>
<dbReference type="Proteomes" id="UP000467700">
    <property type="component" value="Unassembled WGS sequence"/>
</dbReference>
<protein>
    <submittedName>
        <fullName evidence="1">Uncharacterized protein</fullName>
    </submittedName>
</protein>
<sequence length="210" mass="24007">MNHCRQGHLRRFTSTGFIAAPYTSMHYFRSLAWLISVPRKSITRRIEQRRLKSTRTQTVKRVTKTLIPERMTPANQECCDFSNKARPYVYFGANASAHRPIALGYVSERPNNKSFRAVPFPEGTFGVLYYYHDRTHPAVSGNLRLRICDSPGSFGRGKDLEQGIGEPWSVPLFSLIRSPCYTPIRRLLRMEGLVDNGLVSYLEQLPLLIG</sequence>
<evidence type="ECO:0000313" key="2">
    <source>
        <dbReference type="Proteomes" id="UP000467700"/>
    </source>
</evidence>
<reference evidence="1 2" key="1">
    <citation type="submission" date="2020-01" db="EMBL/GenBank/DDBJ databases">
        <authorList>
            <person name="Gupta K D."/>
        </authorList>
    </citation>
    <scope>NUCLEOTIDE SEQUENCE [LARGE SCALE GENOMIC DNA]</scope>
</reference>
<dbReference type="OrthoDB" id="2750929at2759"/>
<dbReference type="AlphaFoldDB" id="A0A8S0WBJ4"/>
<comment type="caution">
    <text evidence="1">The sequence shown here is derived from an EMBL/GenBank/DDBJ whole genome shotgun (WGS) entry which is preliminary data.</text>
</comment>
<name>A0A8S0WBJ4_CYCAE</name>
<accession>A0A8S0WBJ4</accession>
<keyword evidence="2" id="KW-1185">Reference proteome</keyword>
<proteinExistence type="predicted"/>
<organism evidence="1 2">
    <name type="scientific">Cyclocybe aegerita</name>
    <name type="common">Black poplar mushroom</name>
    <name type="synonym">Agrocybe aegerita</name>
    <dbReference type="NCBI Taxonomy" id="1973307"/>
    <lineage>
        <taxon>Eukaryota</taxon>
        <taxon>Fungi</taxon>
        <taxon>Dikarya</taxon>
        <taxon>Basidiomycota</taxon>
        <taxon>Agaricomycotina</taxon>
        <taxon>Agaricomycetes</taxon>
        <taxon>Agaricomycetidae</taxon>
        <taxon>Agaricales</taxon>
        <taxon>Agaricineae</taxon>
        <taxon>Bolbitiaceae</taxon>
        <taxon>Cyclocybe</taxon>
    </lineage>
</organism>
<evidence type="ECO:0000313" key="1">
    <source>
        <dbReference type="EMBL" id="CAA7264036.1"/>
    </source>
</evidence>
<dbReference type="EMBL" id="CACVBS010000042">
    <property type="protein sequence ID" value="CAA7264036.1"/>
    <property type="molecule type" value="Genomic_DNA"/>
</dbReference>